<reference evidence="13" key="1">
    <citation type="submission" date="2020-05" db="EMBL/GenBank/DDBJ databases">
        <title>Phylogenomic resolution of chytrid fungi.</title>
        <authorList>
            <person name="Stajich J.E."/>
            <person name="Amses K."/>
            <person name="Simmons R."/>
            <person name="Seto K."/>
            <person name="Myers J."/>
            <person name="Bonds A."/>
            <person name="Quandt C.A."/>
            <person name="Barry K."/>
            <person name="Liu P."/>
            <person name="Grigoriev I."/>
            <person name="Longcore J.E."/>
            <person name="James T.Y."/>
        </authorList>
    </citation>
    <scope>NUCLEOTIDE SEQUENCE</scope>
    <source>
        <strain evidence="13">JEL0318</strain>
    </source>
</reference>
<comment type="caution">
    <text evidence="13">The sequence shown here is derived from an EMBL/GenBank/DDBJ whole genome shotgun (WGS) entry which is preliminary data.</text>
</comment>
<evidence type="ECO:0000256" key="11">
    <source>
        <dbReference type="SAM" id="SignalP"/>
    </source>
</evidence>
<evidence type="ECO:0000256" key="4">
    <source>
        <dbReference type="ARBA" id="ARBA00022729"/>
    </source>
</evidence>
<keyword evidence="3" id="KW-0858">Xylan degradation</keyword>
<protein>
    <recommendedName>
        <fullName evidence="9">Beta-xylanase</fullName>
        <ecNumber evidence="9">3.2.1.8</ecNumber>
    </recommendedName>
</protein>
<dbReference type="Proteomes" id="UP001212841">
    <property type="component" value="Unassembled WGS sequence"/>
</dbReference>
<dbReference type="PANTHER" id="PTHR31490:SF88">
    <property type="entry name" value="BETA-XYLANASE"/>
    <property type="match status" value="1"/>
</dbReference>
<evidence type="ECO:0000259" key="12">
    <source>
        <dbReference type="PROSITE" id="PS51760"/>
    </source>
</evidence>
<dbReference type="PANTHER" id="PTHR31490">
    <property type="entry name" value="GLYCOSYL HYDROLASE"/>
    <property type="match status" value="1"/>
</dbReference>
<dbReference type="GO" id="GO:0031176">
    <property type="term" value="F:endo-1,4-beta-xylanase activity"/>
    <property type="evidence" value="ECO:0007669"/>
    <property type="project" value="UniProtKB-EC"/>
</dbReference>
<dbReference type="EMBL" id="JADGJD010000121">
    <property type="protein sequence ID" value="KAJ3054694.1"/>
    <property type="molecule type" value="Genomic_DNA"/>
</dbReference>
<keyword evidence="4 11" id="KW-0732">Signal</keyword>
<comment type="catalytic activity">
    <reaction evidence="1 9">
        <text>Endohydrolysis of (1-&gt;4)-beta-D-xylosidic linkages in xylans.</text>
        <dbReference type="EC" id="3.2.1.8"/>
    </reaction>
</comment>
<dbReference type="GO" id="GO:0045493">
    <property type="term" value="P:xylan catabolic process"/>
    <property type="evidence" value="ECO:0007669"/>
    <property type="project" value="UniProtKB-KW"/>
</dbReference>
<evidence type="ECO:0000256" key="6">
    <source>
        <dbReference type="ARBA" id="ARBA00023277"/>
    </source>
</evidence>
<dbReference type="SMART" id="SM00633">
    <property type="entry name" value="Glyco_10"/>
    <property type="match status" value="1"/>
</dbReference>
<feature type="signal peptide" evidence="11">
    <location>
        <begin position="1"/>
        <end position="18"/>
    </location>
</feature>
<dbReference type="Gene3D" id="3.20.20.80">
    <property type="entry name" value="Glycosidases"/>
    <property type="match status" value="1"/>
</dbReference>
<feature type="chain" id="PRO_5042005173" description="Beta-xylanase" evidence="11">
    <location>
        <begin position="19"/>
        <end position="855"/>
    </location>
</feature>
<evidence type="ECO:0000313" key="14">
    <source>
        <dbReference type="Proteomes" id="UP001212841"/>
    </source>
</evidence>
<evidence type="ECO:0000256" key="1">
    <source>
        <dbReference type="ARBA" id="ARBA00000681"/>
    </source>
</evidence>
<feature type="domain" description="GH10" evidence="12">
    <location>
        <begin position="15"/>
        <end position="330"/>
    </location>
</feature>
<keyword evidence="5 9" id="KW-0378">Hydrolase</keyword>
<dbReference type="InterPro" id="IPR001000">
    <property type="entry name" value="GH10_dom"/>
</dbReference>
<keyword evidence="8 9" id="KW-0624">Polysaccharide degradation</keyword>
<sequence length="855" mass="91468">MRFVPLALAAGFVASVAGATLKSLAESKGIYIGAAADNGEIADPTFARIIGQEFHSTTPGNSMKWDAIEPSPGVFNYKGGDEILNFAVSKGMTVRGHTLVWHSQLPSWVSEGTWTKETLTAAIENHVTNVVTHYKGKLLHWDVVNEIFNEDGTLRDSVFSRTFGNADFVPIAFRAARAADPDVKLYINDYNVEFIGPKSDAMYTYVKQWLAEGVPIDGIGAQAHLVVGLLGDTFHENLARFTSLGVETALTELDIRGNTPLSAADSQQQKDDYEYSMRACVETDGCVGVTIWGFTDRYSWVPTTFPGEGDALPWDKNFQRKPAHDGIVLALGGTPEPTSTTTGTPTPTPTGRAYVHAGSGLEPGWQNWSWNMNEFTAFYDGPPTPVVGEYSLKAVTGEYGGLNLKGTEAAFKGKATFNFNIAGNNPDFSVRFEASAEKYQTTELQHLRTVCDGTITTDKFTSCKVDFTHLGDHAWDIVALMSHTAANQTIILSDVYVAEGASQATTTSGGSTATTTAVTTTTRGPLPTPTADRSVYEGGSLGLGWQNWSWDTVVDFAYPGPPAPVVGSSIIQATATNYGGLSFRGNAFGGYKYLVFSVAAANPNWSVRMEDVATAFEGSIVKLETFCEGTITIDKFTHCKVDLLAAGDQNWDRFSFMSHVVGDQVIYLSNIYLSADGDLPEPQCTLFQTVTLPAETFTVPGPVYTVTYDPEETCSFDATVTLPAETITVSGAPSYVTITVAPDVTTTPTTTTTTTTTPRTTTTTTGCACPTFTSVPCPGGGSVVPRCLSTPQPGSSICQIQTPACPSVTTTTTTTTTRTSTTTTPLTTPGQCTATVTRTVDQTVTVTPTVTVTRR</sequence>
<dbReference type="InterPro" id="IPR017853">
    <property type="entry name" value="GH"/>
</dbReference>
<dbReference type="AlphaFoldDB" id="A0AAD5SHU0"/>
<feature type="region of interest" description="Disordered" evidence="10">
    <location>
        <begin position="506"/>
        <end position="531"/>
    </location>
</feature>
<name>A0AAD5SHU0_9FUNG</name>
<dbReference type="Pfam" id="PF00331">
    <property type="entry name" value="Glyco_hydro_10"/>
    <property type="match status" value="1"/>
</dbReference>
<proteinExistence type="inferred from homology"/>
<evidence type="ECO:0000256" key="8">
    <source>
        <dbReference type="ARBA" id="ARBA00023326"/>
    </source>
</evidence>
<dbReference type="EC" id="3.2.1.8" evidence="9"/>
<dbReference type="Gene3D" id="2.60.120.430">
    <property type="entry name" value="Galactose-binding lectin"/>
    <property type="match status" value="2"/>
</dbReference>
<evidence type="ECO:0000256" key="3">
    <source>
        <dbReference type="ARBA" id="ARBA00022651"/>
    </source>
</evidence>
<gene>
    <name evidence="13" type="ORF">HK097_001101</name>
</gene>
<evidence type="ECO:0000256" key="7">
    <source>
        <dbReference type="ARBA" id="ARBA00023295"/>
    </source>
</evidence>
<accession>A0AAD5SHU0</accession>
<keyword evidence="6 9" id="KW-0119">Carbohydrate metabolism</keyword>
<organism evidence="13 14">
    <name type="scientific">Rhizophlyctis rosea</name>
    <dbReference type="NCBI Taxonomy" id="64517"/>
    <lineage>
        <taxon>Eukaryota</taxon>
        <taxon>Fungi</taxon>
        <taxon>Fungi incertae sedis</taxon>
        <taxon>Chytridiomycota</taxon>
        <taxon>Chytridiomycota incertae sedis</taxon>
        <taxon>Chytridiomycetes</taxon>
        <taxon>Rhizophlyctidales</taxon>
        <taxon>Rhizophlyctidaceae</taxon>
        <taxon>Rhizophlyctis</taxon>
    </lineage>
</organism>
<comment type="similarity">
    <text evidence="2 9">Belongs to the glycosyl hydrolase 10 (cellulase F) family.</text>
</comment>
<dbReference type="PROSITE" id="PS51760">
    <property type="entry name" value="GH10_2"/>
    <property type="match status" value="1"/>
</dbReference>
<keyword evidence="14" id="KW-1185">Reference proteome</keyword>
<dbReference type="InterPro" id="IPR044846">
    <property type="entry name" value="GH10"/>
</dbReference>
<evidence type="ECO:0000256" key="2">
    <source>
        <dbReference type="ARBA" id="ARBA00007495"/>
    </source>
</evidence>
<evidence type="ECO:0000313" key="13">
    <source>
        <dbReference type="EMBL" id="KAJ3054694.1"/>
    </source>
</evidence>
<evidence type="ECO:0000256" key="9">
    <source>
        <dbReference type="RuleBase" id="RU361174"/>
    </source>
</evidence>
<dbReference type="PRINTS" id="PR00134">
    <property type="entry name" value="GLHYDRLASE10"/>
</dbReference>
<feature type="region of interest" description="Disordered" evidence="10">
    <location>
        <begin position="809"/>
        <end position="828"/>
    </location>
</feature>
<keyword evidence="7 9" id="KW-0326">Glycosidase</keyword>
<evidence type="ECO:0000256" key="10">
    <source>
        <dbReference type="SAM" id="MobiDB-lite"/>
    </source>
</evidence>
<dbReference type="SUPFAM" id="SSF51445">
    <property type="entry name" value="(Trans)glycosidases"/>
    <property type="match status" value="1"/>
</dbReference>
<evidence type="ECO:0000256" key="5">
    <source>
        <dbReference type="ARBA" id="ARBA00022801"/>
    </source>
</evidence>